<organism evidence="1 2">
    <name type="scientific">Lachnospira eligens</name>
    <dbReference type="NCBI Taxonomy" id="39485"/>
    <lineage>
        <taxon>Bacteria</taxon>
        <taxon>Bacillati</taxon>
        <taxon>Bacillota</taxon>
        <taxon>Clostridia</taxon>
        <taxon>Lachnospirales</taxon>
        <taxon>Lachnospiraceae</taxon>
        <taxon>Lachnospira</taxon>
    </lineage>
</organism>
<evidence type="ECO:0008006" key="3">
    <source>
        <dbReference type="Google" id="ProtNLM"/>
    </source>
</evidence>
<sequence length="385" mass="45269">MEKYEDYLDKWLGGLESEIAFWKRYMETKGDIYYDTFKNQTEKDRHFTLERYLDGFSKTEQIKFIDIGSGPFSRCGHVTENYNLLVETVDPLAEVYNDLKKKNDLENGITIKTGFVELLDKYFDADSYDIVHMSNSLDHSFNAVFGIYQLLNLCKVGGKVILRHAENEAERSEYGGLHQWNLSLHNQENSFIIWRKNERYDIKKILDGYAKVEWNADVYEKKWKYNEVVITKLKECPIPENPYTDKMLERVYSFLLKTLVDKIGNCDNTIVLKNKEIIKEMKESQKLINNVLQISNDKKIDIYGMGVVGKNLIDILDNNNICINYIFDKDARKYKTYSSVQLENVKDIDKNIIFVAVMRDNKEIIEKLIKQGYKKDNVYLIENLV</sequence>
<evidence type="ECO:0000313" key="2">
    <source>
        <dbReference type="Proteomes" id="UP000285201"/>
    </source>
</evidence>
<protein>
    <recommendedName>
        <fullName evidence="3">Methyltransferase domain-containing protein</fullName>
    </recommendedName>
</protein>
<evidence type="ECO:0000313" key="1">
    <source>
        <dbReference type="EMBL" id="RHL68639.1"/>
    </source>
</evidence>
<dbReference type="SUPFAM" id="SSF53335">
    <property type="entry name" value="S-adenosyl-L-methionine-dependent methyltransferases"/>
    <property type="match status" value="1"/>
</dbReference>
<accession>A0A415MBJ4</accession>
<dbReference type="RefSeq" id="WP_118265278.1">
    <property type="nucleotide sequence ID" value="NZ_DAWEGX010000002.1"/>
</dbReference>
<name>A0A415MBJ4_9FIRM</name>
<gene>
    <name evidence="1" type="ORF">DW007_07445</name>
</gene>
<comment type="caution">
    <text evidence="1">The sequence shown here is derived from an EMBL/GenBank/DDBJ whole genome shotgun (WGS) entry which is preliminary data.</text>
</comment>
<dbReference type="InterPro" id="IPR029063">
    <property type="entry name" value="SAM-dependent_MTases_sf"/>
</dbReference>
<dbReference type="AlphaFoldDB" id="A0A415MBJ4"/>
<reference evidence="1 2" key="1">
    <citation type="submission" date="2018-08" db="EMBL/GenBank/DDBJ databases">
        <title>A genome reference for cultivated species of the human gut microbiota.</title>
        <authorList>
            <person name="Zou Y."/>
            <person name="Xue W."/>
            <person name="Luo G."/>
        </authorList>
    </citation>
    <scope>NUCLEOTIDE SEQUENCE [LARGE SCALE GENOMIC DNA]</scope>
    <source>
        <strain evidence="1 2">AF36-7BH</strain>
    </source>
</reference>
<dbReference type="Gene3D" id="3.40.50.150">
    <property type="entry name" value="Vaccinia Virus protein VP39"/>
    <property type="match status" value="1"/>
</dbReference>
<dbReference type="EMBL" id="QROY01000005">
    <property type="protein sequence ID" value="RHL68639.1"/>
    <property type="molecule type" value="Genomic_DNA"/>
</dbReference>
<dbReference type="Proteomes" id="UP000285201">
    <property type="component" value="Unassembled WGS sequence"/>
</dbReference>
<proteinExistence type="predicted"/>